<dbReference type="PRINTS" id="PR00337">
    <property type="entry name" value="LEUILEVALBP"/>
</dbReference>
<feature type="domain" description="Leucine-binding protein" evidence="6">
    <location>
        <begin position="40"/>
        <end position="375"/>
    </location>
</feature>
<evidence type="ECO:0000256" key="3">
    <source>
        <dbReference type="ARBA" id="ARBA00022729"/>
    </source>
</evidence>
<dbReference type="SUPFAM" id="SSF53822">
    <property type="entry name" value="Periplasmic binding protein-like I"/>
    <property type="match status" value="1"/>
</dbReference>
<comment type="similarity">
    <text evidence="1">Belongs to the leucine-binding protein family.</text>
</comment>
<gene>
    <name evidence="7" type="ORF">QBE51_01785</name>
</gene>
<proteinExistence type="inferred from homology"/>
<dbReference type="PROSITE" id="PS51257">
    <property type="entry name" value="PROKAR_LIPOPROTEIN"/>
    <property type="match status" value="1"/>
</dbReference>
<sequence length="385" mass="40503">MIKAKKLISMVLVGGVLLSSLVGCGNAGSNSQNSGSSDVIKIGGIAPLTGDVAVYGVAANNGAKLAIEEINANGGLLGKQIEYVAYDDKGDPTEAVNAYKKLTSNDKVEAILGAVTSKPTMTVTPLAAKDGIPMITPTATALEVTSAGPNIFRACFIDPYQGEVMAKFAVEELKAAKAAVIYNTADDYSVGVAEAFRDAAQNFGAQVVSFEGYNGDDKDFKAVLTNVKGQSPDVLFIPDYYNRVGLIAQQAKEVGITATLLGADGWDGVIGVNPEAVEGAYFCNHYSTDDTAEEVQNFLKVYKEKYNEDPVSFAALGYDAMKILAAAIEKAGSTDKEAVVKALAETNITSVTGTITFDENRNPVKGVAIIRIENGSNKLYTKMSL</sequence>
<dbReference type="Pfam" id="PF13458">
    <property type="entry name" value="Peripla_BP_6"/>
    <property type="match status" value="1"/>
</dbReference>
<dbReference type="PANTHER" id="PTHR30483">
    <property type="entry name" value="LEUCINE-SPECIFIC-BINDING PROTEIN"/>
    <property type="match status" value="1"/>
</dbReference>
<dbReference type="InterPro" id="IPR051010">
    <property type="entry name" value="BCAA_transport"/>
</dbReference>
<evidence type="ECO:0000256" key="5">
    <source>
        <dbReference type="SAM" id="SignalP"/>
    </source>
</evidence>
<evidence type="ECO:0000256" key="1">
    <source>
        <dbReference type="ARBA" id="ARBA00010062"/>
    </source>
</evidence>
<dbReference type="CDD" id="cd06347">
    <property type="entry name" value="PBP1_ABC_LivK_ligand_binding-like"/>
    <property type="match status" value="1"/>
</dbReference>
<evidence type="ECO:0000313" key="7">
    <source>
        <dbReference type="EMBL" id="WZL70286.1"/>
    </source>
</evidence>
<keyword evidence="4" id="KW-0029">Amino-acid transport</keyword>
<feature type="chain" id="PRO_5047039462" evidence="5">
    <location>
        <begin position="28"/>
        <end position="385"/>
    </location>
</feature>
<dbReference type="InterPro" id="IPR028081">
    <property type="entry name" value="Leu-bd"/>
</dbReference>
<dbReference type="RefSeq" id="WP_341877249.1">
    <property type="nucleotide sequence ID" value="NZ_CP121687.1"/>
</dbReference>
<evidence type="ECO:0000256" key="2">
    <source>
        <dbReference type="ARBA" id="ARBA00022448"/>
    </source>
</evidence>
<name>A0ABZ2Y6P6_9FIRM</name>
<evidence type="ECO:0000259" key="6">
    <source>
        <dbReference type="Pfam" id="PF13458"/>
    </source>
</evidence>
<dbReference type="InterPro" id="IPR028082">
    <property type="entry name" value="Peripla_BP_I"/>
</dbReference>
<reference evidence="7 8" key="1">
    <citation type="submission" date="2023-03" db="EMBL/GenBank/DDBJ databases">
        <title>Novel Species.</title>
        <authorList>
            <person name="Ma S."/>
        </authorList>
    </citation>
    <scope>NUCLEOTIDE SEQUENCE [LARGE SCALE GENOMIC DNA]</scope>
    <source>
        <strain evidence="7 8">LIND6LT2</strain>
    </source>
</reference>
<keyword evidence="2" id="KW-0813">Transport</keyword>
<keyword evidence="3 5" id="KW-0732">Signal</keyword>
<protein>
    <submittedName>
        <fullName evidence="7">ABC transporter substrate-binding protein</fullName>
    </submittedName>
</protein>
<evidence type="ECO:0000313" key="8">
    <source>
        <dbReference type="Proteomes" id="UP001486565"/>
    </source>
</evidence>
<dbReference type="InterPro" id="IPR000709">
    <property type="entry name" value="Leu_Ile_Val-bd"/>
</dbReference>
<keyword evidence="8" id="KW-1185">Reference proteome</keyword>
<dbReference type="EMBL" id="CP121687">
    <property type="protein sequence ID" value="WZL70286.1"/>
    <property type="molecule type" value="Genomic_DNA"/>
</dbReference>
<feature type="signal peptide" evidence="5">
    <location>
        <begin position="1"/>
        <end position="27"/>
    </location>
</feature>
<organism evidence="7 8">
    <name type="scientific">Defluviitalea saccharophila</name>
    <dbReference type="NCBI Taxonomy" id="879970"/>
    <lineage>
        <taxon>Bacteria</taxon>
        <taxon>Bacillati</taxon>
        <taxon>Bacillota</taxon>
        <taxon>Clostridia</taxon>
        <taxon>Lachnospirales</taxon>
        <taxon>Defluviitaleaceae</taxon>
        <taxon>Defluviitalea</taxon>
    </lineage>
</organism>
<dbReference type="PANTHER" id="PTHR30483:SF6">
    <property type="entry name" value="PERIPLASMIC BINDING PROTEIN OF ABC TRANSPORTER FOR NATURAL AMINO ACIDS"/>
    <property type="match status" value="1"/>
</dbReference>
<dbReference type="Proteomes" id="UP001486565">
    <property type="component" value="Chromosome"/>
</dbReference>
<evidence type="ECO:0000256" key="4">
    <source>
        <dbReference type="ARBA" id="ARBA00022970"/>
    </source>
</evidence>
<accession>A0ABZ2Y6P6</accession>
<dbReference type="Gene3D" id="3.40.50.2300">
    <property type="match status" value="2"/>
</dbReference>